<evidence type="ECO:0000256" key="2">
    <source>
        <dbReference type="ARBA" id="ARBA00034247"/>
    </source>
</evidence>
<feature type="domain" description="Response regulatory" evidence="4">
    <location>
        <begin position="4"/>
        <end position="118"/>
    </location>
</feature>
<feature type="domain" description="GGDEF" evidence="5">
    <location>
        <begin position="317"/>
        <end position="456"/>
    </location>
</feature>
<protein>
    <recommendedName>
        <fullName evidence="1">diguanylate cyclase</fullName>
        <ecNumber evidence="1">2.7.7.65</ecNumber>
    </recommendedName>
</protein>
<dbReference type="GO" id="GO:0052621">
    <property type="term" value="F:diguanylate cyclase activity"/>
    <property type="evidence" value="ECO:0007669"/>
    <property type="project" value="UniProtKB-EC"/>
</dbReference>
<dbReference type="PANTHER" id="PTHR45138">
    <property type="entry name" value="REGULATORY COMPONENTS OF SENSORY TRANSDUCTION SYSTEM"/>
    <property type="match status" value="1"/>
</dbReference>
<dbReference type="Gene3D" id="3.40.50.2300">
    <property type="match status" value="1"/>
</dbReference>
<dbReference type="NCBIfam" id="TIGR00254">
    <property type="entry name" value="GGDEF"/>
    <property type="match status" value="1"/>
</dbReference>
<dbReference type="InterPro" id="IPR043128">
    <property type="entry name" value="Rev_trsase/Diguanyl_cyclase"/>
</dbReference>
<dbReference type="SUPFAM" id="SSF55073">
    <property type="entry name" value="Nucleotide cyclase"/>
    <property type="match status" value="1"/>
</dbReference>
<accession>A0A8J7SWU8</accession>
<comment type="catalytic activity">
    <reaction evidence="2">
        <text>2 GTP = 3',3'-c-di-GMP + 2 diphosphate</text>
        <dbReference type="Rhea" id="RHEA:24898"/>
        <dbReference type="ChEBI" id="CHEBI:33019"/>
        <dbReference type="ChEBI" id="CHEBI:37565"/>
        <dbReference type="ChEBI" id="CHEBI:58805"/>
        <dbReference type="EC" id="2.7.7.65"/>
    </reaction>
</comment>
<dbReference type="PANTHER" id="PTHR45138:SF9">
    <property type="entry name" value="DIGUANYLATE CYCLASE DGCM-RELATED"/>
    <property type="match status" value="1"/>
</dbReference>
<dbReference type="Proteomes" id="UP000619033">
    <property type="component" value="Unassembled WGS sequence"/>
</dbReference>
<organism evidence="6 7">
    <name type="scientific">Fuscibacter oryzae</name>
    <dbReference type="NCBI Taxonomy" id="2803939"/>
    <lineage>
        <taxon>Bacteria</taxon>
        <taxon>Pseudomonadati</taxon>
        <taxon>Pseudomonadota</taxon>
        <taxon>Alphaproteobacteria</taxon>
        <taxon>Rhodobacterales</taxon>
        <taxon>Paracoccaceae</taxon>
        <taxon>Fuscibacter</taxon>
    </lineage>
</organism>
<dbReference type="Gene3D" id="3.30.70.270">
    <property type="match status" value="1"/>
</dbReference>
<keyword evidence="7" id="KW-1185">Reference proteome</keyword>
<dbReference type="GO" id="GO:0005886">
    <property type="term" value="C:plasma membrane"/>
    <property type="evidence" value="ECO:0007669"/>
    <property type="project" value="TreeGrafter"/>
</dbReference>
<reference evidence="6" key="1">
    <citation type="submission" date="2021-01" db="EMBL/GenBank/DDBJ databases">
        <title>Genome seq and assembly of Tabrizicola sp. KVB23.</title>
        <authorList>
            <person name="Chhetri G."/>
        </authorList>
    </citation>
    <scope>NUCLEOTIDE SEQUENCE</scope>
    <source>
        <strain evidence="6">KVB23</strain>
    </source>
</reference>
<evidence type="ECO:0000259" key="4">
    <source>
        <dbReference type="PROSITE" id="PS50110"/>
    </source>
</evidence>
<dbReference type="PROSITE" id="PS50887">
    <property type="entry name" value="GGDEF"/>
    <property type="match status" value="1"/>
</dbReference>
<name>A0A8J7SWU8_9RHOB</name>
<sequence>MTGRLLIVDDAPTNRIVLKAKLAAAGYDPVVASDTAIALGLLRTSTPDLVVIDLSARDGLALIGALRARAATAQLPVVIMANEGPPGLRADYLRAGADEVLAKPVDDQHLLALIRSHMRHIALAVADPTGQYLQGLGEGPASFQPQGQVALITARPETALRLKRDLSAHCRDRITALPPDEALACLTRPGHAPDAVVIEVDLPEAGGGLRLMSELQSRATTCHARFVLLVSAGTQVLASMAYDLGAHALIGPETSAVETALRLSRLIGQKQAADRRRASVQDSLRLAAHDPLTGLYNRRYIDQQLVTAVQDGARDGKGFAVLVVDLDRFKRVNDNWGHPAGDAVLVAVAERMGQSLRRGDMLARMGGEEFLAILPGASLADARAIGERLCHSIEALPIAVPQGHSIPVTVSVGIAACLPCPLRAPVDQAREVVEHADRALLYAKSHGRNRVTVFRSAA</sequence>
<dbReference type="FunFam" id="3.30.70.270:FF:000001">
    <property type="entry name" value="Diguanylate cyclase domain protein"/>
    <property type="match status" value="1"/>
</dbReference>
<dbReference type="CDD" id="cd01949">
    <property type="entry name" value="GGDEF"/>
    <property type="match status" value="1"/>
</dbReference>
<dbReference type="Pfam" id="PF00072">
    <property type="entry name" value="Response_reg"/>
    <property type="match status" value="1"/>
</dbReference>
<dbReference type="GO" id="GO:0000160">
    <property type="term" value="P:phosphorelay signal transduction system"/>
    <property type="evidence" value="ECO:0007669"/>
    <property type="project" value="InterPro"/>
</dbReference>
<gene>
    <name evidence="6" type="ORF">JI744_14435</name>
</gene>
<dbReference type="GO" id="GO:0043709">
    <property type="term" value="P:cell adhesion involved in single-species biofilm formation"/>
    <property type="evidence" value="ECO:0007669"/>
    <property type="project" value="TreeGrafter"/>
</dbReference>
<dbReference type="SUPFAM" id="SSF52172">
    <property type="entry name" value="CheY-like"/>
    <property type="match status" value="2"/>
</dbReference>
<dbReference type="GO" id="GO:1902201">
    <property type="term" value="P:negative regulation of bacterial-type flagellum-dependent cell motility"/>
    <property type="evidence" value="ECO:0007669"/>
    <property type="project" value="TreeGrafter"/>
</dbReference>
<dbReference type="EC" id="2.7.7.65" evidence="1"/>
<dbReference type="InterPro" id="IPR029787">
    <property type="entry name" value="Nucleotide_cyclase"/>
</dbReference>
<dbReference type="PROSITE" id="PS50110">
    <property type="entry name" value="RESPONSE_REGULATORY"/>
    <property type="match status" value="1"/>
</dbReference>
<proteinExistence type="predicted"/>
<evidence type="ECO:0000256" key="3">
    <source>
        <dbReference type="PROSITE-ProRule" id="PRU00169"/>
    </source>
</evidence>
<evidence type="ECO:0000259" key="5">
    <source>
        <dbReference type="PROSITE" id="PS50887"/>
    </source>
</evidence>
<evidence type="ECO:0000313" key="6">
    <source>
        <dbReference type="EMBL" id="MBL4929304.1"/>
    </source>
</evidence>
<feature type="modified residue" description="4-aspartylphosphate" evidence="3">
    <location>
        <position position="53"/>
    </location>
</feature>
<dbReference type="InterPro" id="IPR050469">
    <property type="entry name" value="Diguanylate_Cyclase"/>
</dbReference>
<dbReference type="SMART" id="SM00267">
    <property type="entry name" value="GGDEF"/>
    <property type="match status" value="1"/>
</dbReference>
<dbReference type="Pfam" id="PF00990">
    <property type="entry name" value="GGDEF"/>
    <property type="match status" value="1"/>
</dbReference>
<evidence type="ECO:0000313" key="7">
    <source>
        <dbReference type="Proteomes" id="UP000619033"/>
    </source>
</evidence>
<evidence type="ECO:0000256" key="1">
    <source>
        <dbReference type="ARBA" id="ARBA00012528"/>
    </source>
</evidence>
<dbReference type="InterPro" id="IPR011006">
    <property type="entry name" value="CheY-like_superfamily"/>
</dbReference>
<dbReference type="AlphaFoldDB" id="A0A8J7SWU8"/>
<dbReference type="SMART" id="SM00448">
    <property type="entry name" value="REC"/>
    <property type="match status" value="1"/>
</dbReference>
<dbReference type="EMBL" id="JAESVP010000007">
    <property type="protein sequence ID" value="MBL4929304.1"/>
    <property type="molecule type" value="Genomic_DNA"/>
</dbReference>
<comment type="caution">
    <text evidence="6">The sequence shown here is derived from an EMBL/GenBank/DDBJ whole genome shotgun (WGS) entry which is preliminary data.</text>
</comment>
<keyword evidence="3" id="KW-0597">Phosphoprotein</keyword>
<dbReference type="InterPro" id="IPR001789">
    <property type="entry name" value="Sig_transdc_resp-reg_receiver"/>
</dbReference>
<dbReference type="RefSeq" id="WP_202661840.1">
    <property type="nucleotide sequence ID" value="NZ_JAESVP010000007.1"/>
</dbReference>
<dbReference type="InterPro" id="IPR000160">
    <property type="entry name" value="GGDEF_dom"/>
</dbReference>